<reference evidence="2 3" key="1">
    <citation type="submission" date="2015-06" db="EMBL/GenBank/DDBJ databases">
        <title>Survival trade-offs in plant roots during colonization by closely related pathogenic and mutualistic fungi.</title>
        <authorList>
            <person name="Hacquard S."/>
            <person name="Kracher B."/>
            <person name="Hiruma K."/>
            <person name="Weinman A."/>
            <person name="Muench P."/>
            <person name="Garrido Oter R."/>
            <person name="Ver Loren van Themaat E."/>
            <person name="Dallerey J.-F."/>
            <person name="Damm U."/>
            <person name="Henrissat B."/>
            <person name="Lespinet O."/>
            <person name="Thon M."/>
            <person name="Kemen E."/>
            <person name="McHardy A.C."/>
            <person name="Schulze-Lefert P."/>
            <person name="O'Connell R.J."/>
        </authorList>
    </citation>
    <scope>NUCLEOTIDE SEQUENCE [LARGE SCALE GENOMIC DNA]</scope>
    <source>
        <strain evidence="2 3">MAFF 238704</strain>
    </source>
</reference>
<keyword evidence="3" id="KW-1185">Reference proteome</keyword>
<accession>A0A161Y0U2</accession>
<evidence type="ECO:0000256" key="1">
    <source>
        <dbReference type="SAM" id="SignalP"/>
    </source>
</evidence>
<dbReference type="Proteomes" id="UP000076584">
    <property type="component" value="Unassembled WGS sequence"/>
</dbReference>
<evidence type="ECO:0000313" key="3">
    <source>
        <dbReference type="Proteomes" id="UP000076584"/>
    </source>
</evidence>
<protein>
    <submittedName>
        <fullName evidence="2">Uncharacterized protein</fullName>
    </submittedName>
</protein>
<dbReference type="EMBL" id="LFIW01001216">
    <property type="protein sequence ID" value="KZL83072.1"/>
    <property type="molecule type" value="Genomic_DNA"/>
</dbReference>
<proteinExistence type="predicted"/>
<name>A0A161Y0U2_COLIC</name>
<feature type="chain" id="PRO_5007829412" evidence="1">
    <location>
        <begin position="21"/>
        <end position="157"/>
    </location>
</feature>
<keyword evidence="1" id="KW-0732">Signal</keyword>
<organism evidence="2 3">
    <name type="scientific">Colletotrichum incanum</name>
    <name type="common">Soybean anthracnose fungus</name>
    <dbReference type="NCBI Taxonomy" id="1573173"/>
    <lineage>
        <taxon>Eukaryota</taxon>
        <taxon>Fungi</taxon>
        <taxon>Dikarya</taxon>
        <taxon>Ascomycota</taxon>
        <taxon>Pezizomycotina</taxon>
        <taxon>Sordariomycetes</taxon>
        <taxon>Hypocreomycetidae</taxon>
        <taxon>Glomerellales</taxon>
        <taxon>Glomerellaceae</taxon>
        <taxon>Colletotrichum</taxon>
        <taxon>Colletotrichum spaethianum species complex</taxon>
    </lineage>
</organism>
<comment type="caution">
    <text evidence="2">The sequence shown here is derived from an EMBL/GenBank/DDBJ whole genome shotgun (WGS) entry which is preliminary data.</text>
</comment>
<gene>
    <name evidence="2" type="ORF">CI238_09331</name>
</gene>
<evidence type="ECO:0000313" key="2">
    <source>
        <dbReference type="EMBL" id="KZL83072.1"/>
    </source>
</evidence>
<sequence length="157" mass="16935">MHVILNVLLVIASLCTDVQSSPAAADKSQVPNAEVDVAVCASSMGGIVARSEMSEAANLQGMGDLTLSIADDKPTWSLWCPNDNWVYYYNWGPLVNYICDQFGDSLEHGFNALIPESYYLVDRAKSVTLGWSPVKGGTCKGTCKQVFNTMRSSGGCK</sequence>
<dbReference type="AlphaFoldDB" id="A0A161Y0U2"/>
<feature type="signal peptide" evidence="1">
    <location>
        <begin position="1"/>
        <end position="20"/>
    </location>
</feature>